<comment type="caution">
    <text evidence="5">The sequence shown here is derived from an EMBL/GenBank/DDBJ whole genome shotgun (WGS) entry which is preliminary data.</text>
</comment>
<dbReference type="InterPro" id="IPR014244">
    <property type="entry name" value="RNA_pol_sigma-I"/>
</dbReference>
<gene>
    <name evidence="5" type="primary">sigI7_4</name>
    <name evidence="5" type="ORF">SDC9_105463</name>
</gene>
<dbReference type="EMBL" id="VSSQ01016871">
    <property type="protein sequence ID" value="MPM58631.1"/>
    <property type="molecule type" value="Genomic_DNA"/>
</dbReference>
<dbReference type="PIRSF" id="PIRSF038953">
    <property type="entry name" value="SigI"/>
    <property type="match status" value="1"/>
</dbReference>
<dbReference type="InterPro" id="IPR013325">
    <property type="entry name" value="RNA_pol_sigma_r2"/>
</dbReference>
<evidence type="ECO:0000313" key="5">
    <source>
        <dbReference type="EMBL" id="MPM58631.1"/>
    </source>
</evidence>
<dbReference type="AlphaFoldDB" id="A0A645B241"/>
<keyword evidence="3" id="KW-0238">DNA-binding</keyword>
<dbReference type="HAMAP" id="MF_02064">
    <property type="entry name" value="Sigma70_SigI"/>
    <property type="match status" value="1"/>
</dbReference>
<dbReference type="SUPFAM" id="SSF88946">
    <property type="entry name" value="Sigma2 domain of RNA polymerase sigma factors"/>
    <property type="match status" value="1"/>
</dbReference>
<evidence type="ECO:0000256" key="1">
    <source>
        <dbReference type="ARBA" id="ARBA00022490"/>
    </source>
</evidence>
<organism evidence="5">
    <name type="scientific">bioreactor metagenome</name>
    <dbReference type="NCBI Taxonomy" id="1076179"/>
    <lineage>
        <taxon>unclassified sequences</taxon>
        <taxon>metagenomes</taxon>
        <taxon>ecological metagenomes</taxon>
    </lineage>
</organism>
<evidence type="ECO:0000256" key="4">
    <source>
        <dbReference type="ARBA" id="ARBA00023163"/>
    </source>
</evidence>
<name>A0A645B241_9ZZZZ</name>
<accession>A0A645B241</accession>
<evidence type="ECO:0000256" key="2">
    <source>
        <dbReference type="ARBA" id="ARBA00023015"/>
    </source>
</evidence>
<keyword evidence="2" id="KW-0805">Transcription regulation</keyword>
<proteinExistence type="inferred from homology"/>
<sequence>MREADEKAVEALQDTEKLNCFMKDYEAYILKCASAACRRYVTKNDDEWSVAMEAFYNAVRTYSYDKGSFLRFSGMLIKRRLIDYFRKQRIHKSEFPVNPSVFSGEPEQEGTDYILSAEIAVKTTGLAENPLKDEIEAISQQLAIYGFSFYDLIRCSPKSKKTKRACISAVSCMLSSPCLCEEMKSTKNLPLKIIGKNAGVPRKILERHRKYIIVAVEILTGEYPGLSQYMRTLKEEE</sequence>
<protein>
    <submittedName>
        <fullName evidence="5">RNA polymerase sigma factor SigI7</fullName>
    </submittedName>
</protein>
<evidence type="ECO:0000256" key="3">
    <source>
        <dbReference type="ARBA" id="ARBA00023125"/>
    </source>
</evidence>
<keyword evidence="1" id="KW-0963">Cytoplasm</keyword>
<dbReference type="GO" id="GO:0003677">
    <property type="term" value="F:DNA binding"/>
    <property type="evidence" value="ECO:0007669"/>
    <property type="project" value="UniProtKB-KW"/>
</dbReference>
<dbReference type="GO" id="GO:0006352">
    <property type="term" value="P:DNA-templated transcription initiation"/>
    <property type="evidence" value="ECO:0007669"/>
    <property type="project" value="InterPro"/>
</dbReference>
<keyword evidence="4" id="KW-0804">Transcription</keyword>
<dbReference type="GO" id="GO:0003700">
    <property type="term" value="F:DNA-binding transcription factor activity"/>
    <property type="evidence" value="ECO:0007669"/>
    <property type="project" value="InterPro"/>
</dbReference>
<reference evidence="5" key="1">
    <citation type="submission" date="2019-08" db="EMBL/GenBank/DDBJ databases">
        <authorList>
            <person name="Kucharzyk K."/>
            <person name="Murdoch R.W."/>
            <person name="Higgins S."/>
            <person name="Loffler F."/>
        </authorList>
    </citation>
    <scope>NUCLEOTIDE SEQUENCE</scope>
</reference>